<evidence type="ECO:0000313" key="2">
    <source>
        <dbReference type="Proteomes" id="UP000499080"/>
    </source>
</evidence>
<reference evidence="1 2" key="1">
    <citation type="journal article" date="2019" name="Sci. Rep.">
        <title>Orb-weaving spider Araneus ventricosus genome elucidates the spidroin gene catalogue.</title>
        <authorList>
            <person name="Kono N."/>
            <person name="Nakamura H."/>
            <person name="Ohtoshi R."/>
            <person name="Moran D.A.P."/>
            <person name="Shinohara A."/>
            <person name="Yoshida Y."/>
            <person name="Fujiwara M."/>
            <person name="Mori M."/>
            <person name="Tomita M."/>
            <person name="Arakawa K."/>
        </authorList>
    </citation>
    <scope>NUCLEOTIDE SEQUENCE [LARGE SCALE GENOMIC DNA]</scope>
</reference>
<dbReference type="Proteomes" id="UP000499080">
    <property type="component" value="Unassembled WGS sequence"/>
</dbReference>
<evidence type="ECO:0000313" key="1">
    <source>
        <dbReference type="EMBL" id="GBO18532.1"/>
    </source>
</evidence>
<protein>
    <submittedName>
        <fullName evidence="1">Uncharacterized protein</fullName>
    </submittedName>
</protein>
<name>A0A4Y2V1X6_ARAVE</name>
<dbReference type="AlphaFoldDB" id="A0A4Y2V1X6"/>
<gene>
    <name evidence="1" type="ORF">AVEN_125914_1</name>
</gene>
<feature type="non-terminal residue" evidence="1">
    <location>
        <position position="49"/>
    </location>
</feature>
<dbReference type="OrthoDB" id="430476at2759"/>
<dbReference type="EMBL" id="BGPR01042151">
    <property type="protein sequence ID" value="GBO18532.1"/>
    <property type="molecule type" value="Genomic_DNA"/>
</dbReference>
<keyword evidence="2" id="KW-1185">Reference proteome</keyword>
<organism evidence="1 2">
    <name type="scientific">Araneus ventricosus</name>
    <name type="common">Orbweaver spider</name>
    <name type="synonym">Epeira ventricosa</name>
    <dbReference type="NCBI Taxonomy" id="182803"/>
    <lineage>
        <taxon>Eukaryota</taxon>
        <taxon>Metazoa</taxon>
        <taxon>Ecdysozoa</taxon>
        <taxon>Arthropoda</taxon>
        <taxon>Chelicerata</taxon>
        <taxon>Arachnida</taxon>
        <taxon>Araneae</taxon>
        <taxon>Araneomorphae</taxon>
        <taxon>Entelegynae</taxon>
        <taxon>Araneoidea</taxon>
        <taxon>Araneidae</taxon>
        <taxon>Araneus</taxon>
    </lineage>
</organism>
<accession>A0A4Y2V1X6</accession>
<sequence>MIDGKLVKDHKEQSDFYSKANSYAKSMIASTITDAVYQKIMDTETAQEA</sequence>
<comment type="caution">
    <text evidence="1">The sequence shown here is derived from an EMBL/GenBank/DDBJ whole genome shotgun (WGS) entry which is preliminary data.</text>
</comment>
<proteinExistence type="predicted"/>